<dbReference type="Proteomes" id="UP001279734">
    <property type="component" value="Unassembled WGS sequence"/>
</dbReference>
<keyword evidence="3" id="KW-1185">Reference proteome</keyword>
<feature type="signal peptide" evidence="1">
    <location>
        <begin position="1"/>
        <end position="29"/>
    </location>
</feature>
<evidence type="ECO:0000313" key="3">
    <source>
        <dbReference type="Proteomes" id="UP001279734"/>
    </source>
</evidence>
<evidence type="ECO:0008006" key="4">
    <source>
        <dbReference type="Google" id="ProtNLM"/>
    </source>
</evidence>
<comment type="caution">
    <text evidence="2">The sequence shown here is derived from an EMBL/GenBank/DDBJ whole genome shotgun (WGS) entry which is preliminary data.</text>
</comment>
<sequence length="184" mass="20052">MRPRPITGCLARPSLYLILILCSPWLRRGDSIFVFSSSNPKLVFEFGHIQDCSLPNWTVSPGYSVVSSSAKPSISVDSATLLRVLSWSSVFSPRRSSLDSFGASRCRDLVYASCSLGLSLVDVSLDLENAVILHFSLSDPVFIAVFSLLFICNSFLKAVVGPCFVLCVDEAGTHCPCVRRLIAV</sequence>
<accession>A0AAD3SMF7</accession>
<feature type="chain" id="PRO_5042218258" description="Secreted protein" evidence="1">
    <location>
        <begin position="30"/>
        <end position="184"/>
    </location>
</feature>
<dbReference type="AlphaFoldDB" id="A0AAD3SMF7"/>
<reference evidence="2" key="1">
    <citation type="submission" date="2023-05" db="EMBL/GenBank/DDBJ databases">
        <title>Nepenthes gracilis genome sequencing.</title>
        <authorList>
            <person name="Fukushima K."/>
        </authorList>
    </citation>
    <scope>NUCLEOTIDE SEQUENCE</scope>
    <source>
        <strain evidence="2">SING2019-196</strain>
    </source>
</reference>
<evidence type="ECO:0000256" key="1">
    <source>
        <dbReference type="SAM" id="SignalP"/>
    </source>
</evidence>
<dbReference type="EMBL" id="BSYO01000013">
    <property type="protein sequence ID" value="GMH13988.1"/>
    <property type="molecule type" value="Genomic_DNA"/>
</dbReference>
<keyword evidence="1" id="KW-0732">Signal</keyword>
<proteinExistence type="predicted"/>
<evidence type="ECO:0000313" key="2">
    <source>
        <dbReference type="EMBL" id="GMH13988.1"/>
    </source>
</evidence>
<organism evidence="2 3">
    <name type="scientific">Nepenthes gracilis</name>
    <name type="common">Slender pitcher plant</name>
    <dbReference type="NCBI Taxonomy" id="150966"/>
    <lineage>
        <taxon>Eukaryota</taxon>
        <taxon>Viridiplantae</taxon>
        <taxon>Streptophyta</taxon>
        <taxon>Embryophyta</taxon>
        <taxon>Tracheophyta</taxon>
        <taxon>Spermatophyta</taxon>
        <taxon>Magnoliopsida</taxon>
        <taxon>eudicotyledons</taxon>
        <taxon>Gunneridae</taxon>
        <taxon>Pentapetalae</taxon>
        <taxon>Caryophyllales</taxon>
        <taxon>Nepenthaceae</taxon>
        <taxon>Nepenthes</taxon>
    </lineage>
</organism>
<protein>
    <recommendedName>
        <fullName evidence="4">Secreted protein</fullName>
    </recommendedName>
</protein>
<gene>
    <name evidence="2" type="ORF">Nepgr_015829</name>
</gene>
<name>A0AAD3SMF7_NEPGR</name>